<dbReference type="PROSITE" id="PS00012">
    <property type="entry name" value="PHOSPHOPANTETHEINE"/>
    <property type="match status" value="1"/>
</dbReference>
<name>A0A917N841_9PSEU</name>
<dbReference type="EMBL" id="BMMT01000001">
    <property type="protein sequence ID" value="GGI69507.1"/>
    <property type="molecule type" value="Genomic_DNA"/>
</dbReference>
<evidence type="ECO:0000313" key="7">
    <source>
        <dbReference type="Proteomes" id="UP001500220"/>
    </source>
</evidence>
<dbReference type="Pfam" id="PF00698">
    <property type="entry name" value="Acyl_transf_1"/>
    <property type="match status" value="1"/>
</dbReference>
<reference evidence="4 7" key="2">
    <citation type="journal article" date="2019" name="Int. J. Syst. Evol. Microbiol.">
        <title>The Global Catalogue of Microorganisms (GCM) 10K type strain sequencing project: providing services to taxonomists for standard genome sequencing and annotation.</title>
        <authorList>
            <consortium name="The Broad Institute Genomics Platform"/>
            <consortium name="The Broad Institute Genome Sequencing Center for Infectious Disease"/>
            <person name="Wu L."/>
            <person name="Ma J."/>
        </authorList>
    </citation>
    <scope>NUCLEOTIDE SEQUENCE [LARGE SCALE GENOMIC DNA]</scope>
    <source>
        <strain evidence="4 7">JCM 10664</strain>
    </source>
</reference>
<dbReference type="RefSeq" id="WP_188984590.1">
    <property type="nucleotide sequence ID" value="NZ_BAAAHC010000005.1"/>
</dbReference>
<keyword evidence="1" id="KW-0596">Phosphopantetheine</keyword>
<evidence type="ECO:0000256" key="2">
    <source>
        <dbReference type="ARBA" id="ARBA00022553"/>
    </source>
</evidence>
<dbReference type="AlphaFoldDB" id="A0A917N841"/>
<accession>A0A917N841</accession>
<dbReference type="InterPro" id="IPR016035">
    <property type="entry name" value="Acyl_Trfase/lysoPLipase"/>
</dbReference>
<evidence type="ECO:0000313" key="4">
    <source>
        <dbReference type="EMBL" id="GAA0512690.1"/>
    </source>
</evidence>
<evidence type="ECO:0000313" key="6">
    <source>
        <dbReference type="Proteomes" id="UP000597989"/>
    </source>
</evidence>
<keyword evidence="2" id="KW-0597">Phosphoprotein</keyword>
<dbReference type="PROSITE" id="PS50075">
    <property type="entry name" value="CARRIER"/>
    <property type="match status" value="1"/>
</dbReference>
<dbReference type="PANTHER" id="PTHR42681">
    <property type="entry name" value="MALONYL-COA-ACYL CARRIER PROTEIN TRANSACYLASE, MITOCHONDRIAL"/>
    <property type="match status" value="1"/>
</dbReference>
<dbReference type="EMBL" id="BAAAHC010000005">
    <property type="protein sequence ID" value="GAA0512690.1"/>
    <property type="molecule type" value="Genomic_DNA"/>
</dbReference>
<dbReference type="InterPro" id="IPR001227">
    <property type="entry name" value="Ac_transferase_dom_sf"/>
</dbReference>
<proteinExistence type="predicted"/>
<feature type="domain" description="Carrier" evidence="3">
    <location>
        <begin position="387"/>
        <end position="467"/>
    </location>
</feature>
<dbReference type="GO" id="GO:0004314">
    <property type="term" value="F:[acyl-carrier-protein] S-malonyltransferase activity"/>
    <property type="evidence" value="ECO:0007669"/>
    <property type="project" value="TreeGrafter"/>
</dbReference>
<protein>
    <recommendedName>
        <fullName evidence="3">Carrier domain-containing protein</fullName>
    </recommendedName>
</protein>
<organism evidence="5 6">
    <name type="scientific">Saccharopolyspora thermophila</name>
    <dbReference type="NCBI Taxonomy" id="89367"/>
    <lineage>
        <taxon>Bacteria</taxon>
        <taxon>Bacillati</taxon>
        <taxon>Actinomycetota</taxon>
        <taxon>Actinomycetes</taxon>
        <taxon>Pseudonocardiales</taxon>
        <taxon>Pseudonocardiaceae</taxon>
        <taxon>Saccharopolyspora</taxon>
    </lineage>
</organism>
<dbReference type="InterPro" id="IPR036736">
    <property type="entry name" value="ACP-like_sf"/>
</dbReference>
<reference evidence="4" key="4">
    <citation type="submission" date="2023-12" db="EMBL/GenBank/DDBJ databases">
        <authorList>
            <person name="Sun Q."/>
            <person name="Inoue M."/>
        </authorList>
    </citation>
    <scope>NUCLEOTIDE SEQUENCE</scope>
    <source>
        <strain evidence="4">JCM 10664</strain>
    </source>
</reference>
<dbReference type="InterPro" id="IPR014043">
    <property type="entry name" value="Acyl_transferase_dom"/>
</dbReference>
<reference evidence="5" key="3">
    <citation type="submission" date="2020-09" db="EMBL/GenBank/DDBJ databases">
        <authorList>
            <person name="Sun Q."/>
            <person name="Zhou Y."/>
        </authorList>
    </citation>
    <scope>NUCLEOTIDE SEQUENCE</scope>
    <source>
        <strain evidence="5">CGMCC 4.7206</strain>
    </source>
</reference>
<comment type="caution">
    <text evidence="5">The sequence shown here is derived from an EMBL/GenBank/DDBJ whole genome shotgun (WGS) entry which is preliminary data.</text>
</comment>
<sequence length="473" mass="50477">MSQQETVFLFPGQGGYDGRALALARERYPQVGEVFAELDEVAAELFGRPVSEVLDAETDLARLLHHDPWVSQFAIYGAAVAAGRVLLERGVRPDVLVGHSLGEIAALVTAGVFGVADGARIVAHRVRVIEELGVEPGRMVALGADEQRAQHLVELLADDQVAVAAHNHPTQTVLSGPQRSVGRVLGIARLLEIGAVELNSPFAFHSPLLQPAVSALAARIGELHATDPRIPVYSPIQQDYYRPGQDVAALIAQHLVRPVRFAAAVAHLREAGAHRFVEVGGATALAQLVRRNVDHDDVSTWSTLALDRTGGLALDATLAALAGPAPADPEAVARLGEVLAPGTSAEVFAEFWAAAGERIAASVRAELAEFTAGRDATPAPPAQPVVIDKDVLAKELRAQYAAALEYPEEVFGDDVRLEAELGIDSVKQVELVSRAFQRYGLPEREGGIRISEYDTIAKVVELVHSALREQAAR</sequence>
<dbReference type="Proteomes" id="UP001500220">
    <property type="component" value="Unassembled WGS sequence"/>
</dbReference>
<dbReference type="Gene3D" id="3.40.366.10">
    <property type="entry name" value="Malonyl-Coenzyme A Acyl Carrier Protein, domain 2"/>
    <property type="match status" value="1"/>
</dbReference>
<dbReference type="InterPro" id="IPR006162">
    <property type="entry name" value="Ppantetheine_attach_site"/>
</dbReference>
<dbReference type="InterPro" id="IPR009081">
    <property type="entry name" value="PP-bd_ACP"/>
</dbReference>
<gene>
    <name evidence="4" type="ORF">GCM10009545_13420</name>
    <name evidence="5" type="ORF">GCM10011581_03130</name>
</gene>
<dbReference type="Proteomes" id="UP000597989">
    <property type="component" value="Unassembled WGS sequence"/>
</dbReference>
<evidence type="ECO:0000313" key="5">
    <source>
        <dbReference type="EMBL" id="GGI69507.1"/>
    </source>
</evidence>
<keyword evidence="7" id="KW-1185">Reference proteome</keyword>
<dbReference type="SMART" id="SM00827">
    <property type="entry name" value="PKS_AT"/>
    <property type="match status" value="1"/>
</dbReference>
<dbReference type="InterPro" id="IPR016036">
    <property type="entry name" value="Malonyl_transacylase_ACP-bd"/>
</dbReference>
<evidence type="ECO:0000256" key="1">
    <source>
        <dbReference type="ARBA" id="ARBA00022450"/>
    </source>
</evidence>
<dbReference type="Gene3D" id="1.10.1200.10">
    <property type="entry name" value="ACP-like"/>
    <property type="match status" value="1"/>
</dbReference>
<dbReference type="GO" id="GO:0005829">
    <property type="term" value="C:cytosol"/>
    <property type="evidence" value="ECO:0007669"/>
    <property type="project" value="TreeGrafter"/>
</dbReference>
<dbReference type="SUPFAM" id="SSF52151">
    <property type="entry name" value="FabD/lysophospholipase-like"/>
    <property type="match status" value="1"/>
</dbReference>
<reference evidence="5 6" key="1">
    <citation type="journal article" date="2014" name="Int. J. Syst. Evol. Microbiol.">
        <title>Complete genome sequence of Corynebacterium casei LMG S-19264T (=DSM 44701T), isolated from a smear-ripened cheese.</title>
        <authorList>
            <consortium name="US DOE Joint Genome Institute (JGI-PGF)"/>
            <person name="Walter F."/>
            <person name="Albersmeier A."/>
            <person name="Kalinowski J."/>
            <person name="Ruckert C."/>
        </authorList>
    </citation>
    <scope>NUCLEOTIDE SEQUENCE [LARGE SCALE GENOMIC DNA]</scope>
    <source>
        <strain evidence="5 6">CGMCC 4.7206</strain>
    </source>
</reference>
<dbReference type="PANTHER" id="PTHR42681:SF6">
    <property type="entry name" value="BLL0263 PROTEIN"/>
    <property type="match status" value="1"/>
</dbReference>
<dbReference type="SUPFAM" id="SSF47336">
    <property type="entry name" value="ACP-like"/>
    <property type="match status" value="1"/>
</dbReference>
<dbReference type="InterPro" id="IPR050858">
    <property type="entry name" value="Mal-CoA-ACP_Trans/PKS_FabD"/>
</dbReference>
<dbReference type="GO" id="GO:0006633">
    <property type="term" value="P:fatty acid biosynthetic process"/>
    <property type="evidence" value="ECO:0007669"/>
    <property type="project" value="TreeGrafter"/>
</dbReference>
<dbReference type="SUPFAM" id="SSF55048">
    <property type="entry name" value="Probable ACP-binding domain of malonyl-CoA ACP transacylase"/>
    <property type="match status" value="1"/>
</dbReference>
<evidence type="ECO:0000259" key="3">
    <source>
        <dbReference type="PROSITE" id="PS50075"/>
    </source>
</evidence>